<protein>
    <submittedName>
        <fullName evidence="2">Uncharacterized protein</fullName>
    </submittedName>
</protein>
<dbReference type="AlphaFoldDB" id="A0AAE0ER57"/>
<gene>
    <name evidence="2" type="ORF">CYMTET_52068</name>
</gene>
<sequence length="164" mass="18441">MLIDCLLLHLLWDVILHFNQYYHQQYRQIARKQGEARRPRDAVCEDGVGDTKGWSVEFVDCERIKQVSDEHSRALPAVIGAIEHTADDIVLLARLISRGALRDFCDNALIVSVTGLLGGLGAYVFTKTQRALTYERTLMTLPAYSFAGTPAPLLGTEYGFDRRN</sequence>
<dbReference type="Proteomes" id="UP001190700">
    <property type="component" value="Unassembled WGS sequence"/>
</dbReference>
<comment type="caution">
    <text evidence="2">The sequence shown here is derived from an EMBL/GenBank/DDBJ whole genome shotgun (WGS) entry which is preliminary data.</text>
</comment>
<feature type="chain" id="PRO_5042030592" evidence="1">
    <location>
        <begin position="18"/>
        <end position="164"/>
    </location>
</feature>
<reference evidence="2 3" key="1">
    <citation type="journal article" date="2015" name="Genome Biol. Evol.">
        <title>Comparative Genomics of a Bacterivorous Green Alga Reveals Evolutionary Causalities and Consequences of Phago-Mixotrophic Mode of Nutrition.</title>
        <authorList>
            <person name="Burns J.A."/>
            <person name="Paasch A."/>
            <person name="Narechania A."/>
            <person name="Kim E."/>
        </authorList>
    </citation>
    <scope>NUCLEOTIDE SEQUENCE [LARGE SCALE GENOMIC DNA]</scope>
    <source>
        <strain evidence="2 3">PLY_AMNH</strain>
    </source>
</reference>
<evidence type="ECO:0000313" key="3">
    <source>
        <dbReference type="Proteomes" id="UP001190700"/>
    </source>
</evidence>
<proteinExistence type="predicted"/>
<name>A0AAE0ER57_9CHLO</name>
<dbReference type="EMBL" id="LGRX02034412">
    <property type="protein sequence ID" value="KAK3237878.1"/>
    <property type="molecule type" value="Genomic_DNA"/>
</dbReference>
<organism evidence="2 3">
    <name type="scientific">Cymbomonas tetramitiformis</name>
    <dbReference type="NCBI Taxonomy" id="36881"/>
    <lineage>
        <taxon>Eukaryota</taxon>
        <taxon>Viridiplantae</taxon>
        <taxon>Chlorophyta</taxon>
        <taxon>Pyramimonadophyceae</taxon>
        <taxon>Pyramimonadales</taxon>
        <taxon>Pyramimonadaceae</taxon>
        <taxon>Cymbomonas</taxon>
    </lineage>
</organism>
<accession>A0AAE0ER57</accession>
<evidence type="ECO:0000256" key="1">
    <source>
        <dbReference type="SAM" id="SignalP"/>
    </source>
</evidence>
<evidence type="ECO:0000313" key="2">
    <source>
        <dbReference type="EMBL" id="KAK3237878.1"/>
    </source>
</evidence>
<keyword evidence="3" id="KW-1185">Reference proteome</keyword>
<feature type="signal peptide" evidence="1">
    <location>
        <begin position="1"/>
        <end position="17"/>
    </location>
</feature>
<keyword evidence="1" id="KW-0732">Signal</keyword>